<dbReference type="EMBL" id="CP089291">
    <property type="protein sequence ID" value="UOF90173.1"/>
    <property type="molecule type" value="Genomic_DNA"/>
</dbReference>
<dbReference type="Gene3D" id="3.40.1190.10">
    <property type="entry name" value="Mur-like, catalytic domain"/>
    <property type="match status" value="1"/>
</dbReference>
<dbReference type="SUPFAM" id="SSF53623">
    <property type="entry name" value="MurD-like peptide ligases, catalytic domain"/>
    <property type="match status" value="1"/>
</dbReference>
<dbReference type="Pfam" id="PF08245">
    <property type="entry name" value="Mur_ligase_M"/>
    <property type="match status" value="1"/>
</dbReference>
<evidence type="ECO:0000256" key="8">
    <source>
        <dbReference type="ARBA" id="ARBA00030592"/>
    </source>
</evidence>
<dbReference type="RefSeq" id="WP_347436866.1">
    <property type="nucleotide sequence ID" value="NZ_CP089291.1"/>
</dbReference>
<keyword evidence="4" id="KW-0479">Metal-binding</keyword>
<proteinExistence type="inferred from homology"/>
<reference evidence="12" key="1">
    <citation type="submission" date="2021-12" db="EMBL/GenBank/DDBJ databases">
        <title>Alicyclobacillaceae gen. nov., sp. nov., isolated from chalcocite enrichment system.</title>
        <authorList>
            <person name="Jiang Z."/>
        </authorList>
    </citation>
    <scope>NUCLEOTIDE SEQUENCE</scope>
    <source>
        <strain evidence="12">MYW30-H2</strain>
    </source>
</reference>
<keyword evidence="7" id="KW-0460">Magnesium</keyword>
<evidence type="ECO:0000256" key="3">
    <source>
        <dbReference type="ARBA" id="ARBA00022598"/>
    </source>
</evidence>
<dbReference type="InterPro" id="IPR036565">
    <property type="entry name" value="Mur-like_cat_sf"/>
</dbReference>
<dbReference type="InterPro" id="IPR013221">
    <property type="entry name" value="Mur_ligase_cen"/>
</dbReference>
<name>A0ABY4CID4_9BACL</name>
<dbReference type="Proteomes" id="UP000830167">
    <property type="component" value="Chromosome"/>
</dbReference>
<comment type="catalytic activity">
    <reaction evidence="9">
        <text>(6S)-5,6,7,8-tetrahydrofolyl-(gamma-L-Glu)(n) + L-glutamate + ATP = (6S)-5,6,7,8-tetrahydrofolyl-(gamma-L-Glu)(n+1) + ADP + phosphate + H(+)</text>
        <dbReference type="Rhea" id="RHEA:10580"/>
        <dbReference type="Rhea" id="RHEA-COMP:14738"/>
        <dbReference type="Rhea" id="RHEA-COMP:14740"/>
        <dbReference type="ChEBI" id="CHEBI:15378"/>
        <dbReference type="ChEBI" id="CHEBI:29985"/>
        <dbReference type="ChEBI" id="CHEBI:30616"/>
        <dbReference type="ChEBI" id="CHEBI:43474"/>
        <dbReference type="ChEBI" id="CHEBI:141005"/>
        <dbReference type="ChEBI" id="CHEBI:456216"/>
        <dbReference type="EC" id="6.3.2.17"/>
    </reaction>
</comment>
<dbReference type="EC" id="6.3.2.17" evidence="2"/>
<dbReference type="PANTHER" id="PTHR11136:SF0">
    <property type="entry name" value="DIHYDROFOLATE SYNTHETASE-RELATED"/>
    <property type="match status" value="1"/>
</dbReference>
<keyword evidence="3" id="KW-0436">Ligase</keyword>
<feature type="domain" description="Mur ligase central" evidence="11">
    <location>
        <begin position="76"/>
        <end position="305"/>
    </location>
</feature>
<evidence type="ECO:0000256" key="7">
    <source>
        <dbReference type="ARBA" id="ARBA00022842"/>
    </source>
</evidence>
<evidence type="ECO:0000256" key="4">
    <source>
        <dbReference type="ARBA" id="ARBA00022723"/>
    </source>
</evidence>
<gene>
    <name evidence="12" type="ORF">LSG31_20290</name>
</gene>
<comment type="similarity">
    <text evidence="1">Belongs to the folylpolyglutamate synthase family.</text>
</comment>
<dbReference type="Pfam" id="PF02875">
    <property type="entry name" value="Mur_ligase_C"/>
    <property type="match status" value="1"/>
</dbReference>
<evidence type="ECO:0000313" key="12">
    <source>
        <dbReference type="EMBL" id="UOF90173.1"/>
    </source>
</evidence>
<evidence type="ECO:0000256" key="6">
    <source>
        <dbReference type="ARBA" id="ARBA00022840"/>
    </source>
</evidence>
<dbReference type="PANTHER" id="PTHR11136">
    <property type="entry name" value="FOLYLPOLYGLUTAMATE SYNTHASE-RELATED"/>
    <property type="match status" value="1"/>
</dbReference>
<dbReference type="NCBIfam" id="TIGR01499">
    <property type="entry name" value="folC"/>
    <property type="match status" value="1"/>
</dbReference>
<evidence type="ECO:0000256" key="1">
    <source>
        <dbReference type="ARBA" id="ARBA00008276"/>
    </source>
</evidence>
<evidence type="ECO:0000313" key="13">
    <source>
        <dbReference type="Proteomes" id="UP000830167"/>
    </source>
</evidence>
<dbReference type="InterPro" id="IPR036615">
    <property type="entry name" value="Mur_ligase_C_dom_sf"/>
</dbReference>
<evidence type="ECO:0000256" key="5">
    <source>
        <dbReference type="ARBA" id="ARBA00022741"/>
    </source>
</evidence>
<evidence type="ECO:0000259" key="10">
    <source>
        <dbReference type="Pfam" id="PF02875"/>
    </source>
</evidence>
<keyword evidence="5" id="KW-0547">Nucleotide-binding</keyword>
<dbReference type="SUPFAM" id="SSF53244">
    <property type="entry name" value="MurD-like peptide ligases, peptide-binding domain"/>
    <property type="match status" value="1"/>
</dbReference>
<organism evidence="12 13">
    <name type="scientific">Fodinisporobacter ferrooxydans</name>
    <dbReference type="NCBI Taxonomy" id="2901836"/>
    <lineage>
        <taxon>Bacteria</taxon>
        <taxon>Bacillati</taxon>
        <taxon>Bacillota</taxon>
        <taxon>Bacilli</taxon>
        <taxon>Bacillales</taxon>
        <taxon>Alicyclobacillaceae</taxon>
        <taxon>Fodinisporobacter</taxon>
    </lineage>
</organism>
<dbReference type="InterPro" id="IPR001645">
    <property type="entry name" value="Folylpolyglutamate_synth"/>
</dbReference>
<evidence type="ECO:0000256" key="2">
    <source>
        <dbReference type="ARBA" id="ARBA00013025"/>
    </source>
</evidence>
<evidence type="ECO:0000259" key="11">
    <source>
        <dbReference type="Pfam" id="PF08245"/>
    </source>
</evidence>
<keyword evidence="13" id="KW-1185">Reference proteome</keyword>
<feature type="domain" description="Mur ligase C-terminal" evidence="10">
    <location>
        <begin position="350"/>
        <end position="479"/>
    </location>
</feature>
<keyword evidence="6" id="KW-0067">ATP-binding</keyword>
<dbReference type="InterPro" id="IPR004101">
    <property type="entry name" value="Mur_ligase_C"/>
</dbReference>
<protein>
    <recommendedName>
        <fullName evidence="2">tetrahydrofolate synthase</fullName>
        <ecNumber evidence="2">6.3.2.17</ecNumber>
    </recommendedName>
    <alternativeName>
        <fullName evidence="8">Tetrahydrofolylpolyglutamate synthase</fullName>
    </alternativeName>
</protein>
<accession>A0ABY4CID4</accession>
<dbReference type="Gene3D" id="3.90.190.20">
    <property type="entry name" value="Mur ligase, C-terminal domain"/>
    <property type="match status" value="1"/>
</dbReference>
<evidence type="ECO:0000256" key="9">
    <source>
        <dbReference type="ARBA" id="ARBA00047493"/>
    </source>
</evidence>
<sequence length="496" mass="55720">MESNFDVFRWIASFPRFGSAPPLDVVRQAAEERADPEERLKEDVFRKFGMRPGLERMQEMLRQLGNPERSLRFVHIAGTNGKGSTAAFLAGMFERAGLQTGLYTSPYLTEFHDRMGINGTSVTTDQLTAYAFRLKPVVEQMQAGIWGLPTEFEIVTVLAILYFQDQRADVVIWETGLGGRLDATNVVQPIVTIITNIGLEHTEILGSTEELIAKEKAGIVKPQIPLFTAAVGKGRDVIVQIAKERHAPVYEYAKDFAIVREWADELGQRGYFHTYTKRGLLDVYGISLQMHGWHQTVNASLAIAAYQWCIRNVFTSESMLHAKSEHLGGHWQKFVRNTVRVGVRMMKWAGRFEVIQRHPLWILDGAHNPHGAQALGRTLGEWQKRNNRRILLIAGVLKDKDATAILAPVLPLVHACIATQPDTPRALSAARLAESMEGIWKGPIGISLSVDTALEQAKDWIQRQADRSSEEIMVLCMGSLYTIAEARKHIVNFFQH</sequence>